<evidence type="ECO:0000256" key="4">
    <source>
        <dbReference type="RuleBase" id="RU365031"/>
    </source>
</evidence>
<dbReference type="PANTHER" id="PTHR11104:SF0">
    <property type="entry name" value="SPBETA PROPHAGE-DERIVED AMINOGLYCOSIDE N(3')-ACETYLTRANSFERASE-LIKE PROTEIN YOKD"/>
    <property type="match status" value="1"/>
</dbReference>
<dbReference type="PANTHER" id="PTHR11104">
    <property type="entry name" value="AMINOGLYCOSIDE N3-ACETYLTRANSFERASE"/>
    <property type="match status" value="1"/>
</dbReference>
<dbReference type="SUPFAM" id="SSF110710">
    <property type="entry name" value="TTHA0583/YokD-like"/>
    <property type="match status" value="1"/>
</dbReference>
<comment type="caution">
    <text evidence="5">The sequence shown here is derived from an EMBL/GenBank/DDBJ whole genome shotgun (WGS) entry which is preliminary data.</text>
</comment>
<evidence type="ECO:0000256" key="1">
    <source>
        <dbReference type="ARBA" id="ARBA00006383"/>
    </source>
</evidence>
<dbReference type="RefSeq" id="WP_203712621.1">
    <property type="nucleotide sequence ID" value="NZ_BONE01000016.1"/>
</dbReference>
<dbReference type="EMBL" id="BONE01000016">
    <property type="protein sequence ID" value="GIF72920.1"/>
    <property type="molecule type" value="Genomic_DNA"/>
</dbReference>
<keyword evidence="3 4" id="KW-0012">Acyltransferase</keyword>
<evidence type="ECO:0000313" key="5">
    <source>
        <dbReference type="EMBL" id="GIF72920.1"/>
    </source>
</evidence>
<protein>
    <recommendedName>
        <fullName evidence="4">Aminoglycoside N(3)-acetyltransferase</fullName>
        <ecNumber evidence="4">2.3.1.-</ecNumber>
    </recommendedName>
</protein>
<dbReference type="InterPro" id="IPR003679">
    <property type="entry name" value="Amioglycoside_AcTrfase"/>
</dbReference>
<comment type="similarity">
    <text evidence="1 4">Belongs to the antibiotic N-acetyltransferase family.</text>
</comment>
<keyword evidence="6" id="KW-1185">Reference proteome</keyword>
<proteinExistence type="inferred from homology"/>
<comment type="catalytic activity">
    <reaction evidence="4">
        <text>a 2-deoxystreptamine antibiotic + acetyl-CoA = an N(3)-acetyl-2-deoxystreptamine antibiotic + CoA + H(+)</text>
        <dbReference type="Rhea" id="RHEA:12665"/>
        <dbReference type="ChEBI" id="CHEBI:15378"/>
        <dbReference type="ChEBI" id="CHEBI:57287"/>
        <dbReference type="ChEBI" id="CHEBI:57288"/>
        <dbReference type="ChEBI" id="CHEBI:57921"/>
        <dbReference type="ChEBI" id="CHEBI:77452"/>
        <dbReference type="EC" id="2.3.1.81"/>
    </reaction>
</comment>
<evidence type="ECO:0000313" key="6">
    <source>
        <dbReference type="Proteomes" id="UP000604117"/>
    </source>
</evidence>
<sequence length="271" mass="29822">MTPVAQRAHDLQRLVDDLRRLGLPQGGQVLVHCSMRALGFVRGGPDTLLSAIQQVIGPTGTVVVPTQTANNSTTSRDHHAAIAGMRRRQRKRYVEGLPGFDRDRSPSFRMGLLAEHVRTRPDAVRSGHPQTSFAAIGPSAGTLMARHRLDSHLGDESPLAALHDANGYSLMVGVGYDKCTALHLAEYRLPKGVPTRTKQYRCFVARGRHRTTLLFRAIDLDDSCFPQLGESLDSRPFVRTGSVGDAYARLIPIKDAVDHAIGWIARWRTAH</sequence>
<dbReference type="Proteomes" id="UP000604117">
    <property type="component" value="Unassembled WGS sequence"/>
</dbReference>
<keyword evidence="4" id="KW-0046">Antibiotic resistance</keyword>
<gene>
    <name evidence="5" type="ORF">Asi02nite_24380</name>
</gene>
<dbReference type="EC" id="2.3.1.-" evidence="4"/>
<evidence type="ECO:0000256" key="2">
    <source>
        <dbReference type="ARBA" id="ARBA00022679"/>
    </source>
</evidence>
<dbReference type="InterPro" id="IPR028345">
    <property type="entry name" value="Antibiotic_NAT-like"/>
</dbReference>
<dbReference type="Pfam" id="PF02522">
    <property type="entry name" value="Antibiotic_NAT"/>
    <property type="match status" value="1"/>
</dbReference>
<evidence type="ECO:0000256" key="3">
    <source>
        <dbReference type="ARBA" id="ARBA00023315"/>
    </source>
</evidence>
<keyword evidence="2 4" id="KW-0808">Transferase</keyword>
<name>A0ABQ4CNQ6_9ACTN</name>
<accession>A0ABQ4CNQ6</accession>
<organism evidence="5 6">
    <name type="scientific">Asanoa siamensis</name>
    <dbReference type="NCBI Taxonomy" id="926357"/>
    <lineage>
        <taxon>Bacteria</taxon>
        <taxon>Bacillati</taxon>
        <taxon>Actinomycetota</taxon>
        <taxon>Actinomycetes</taxon>
        <taxon>Micromonosporales</taxon>
        <taxon>Micromonosporaceae</taxon>
        <taxon>Asanoa</taxon>
    </lineage>
</organism>
<reference evidence="5 6" key="1">
    <citation type="submission" date="2021-01" db="EMBL/GenBank/DDBJ databases">
        <title>Whole genome shotgun sequence of Asanoa siamensis NBRC 107932.</title>
        <authorList>
            <person name="Komaki H."/>
            <person name="Tamura T."/>
        </authorList>
    </citation>
    <scope>NUCLEOTIDE SEQUENCE [LARGE SCALE GENOMIC DNA]</scope>
    <source>
        <strain evidence="5 6">NBRC 107932</strain>
    </source>
</reference>